<evidence type="ECO:0000256" key="1">
    <source>
        <dbReference type="ARBA" id="ARBA00001947"/>
    </source>
</evidence>
<dbReference type="InterPro" id="IPR047921">
    <property type="entry name" value="LACTB2-like_MBL-fold"/>
</dbReference>
<comment type="cofactor">
    <cofactor evidence="1">
        <name>Zn(2+)</name>
        <dbReference type="ChEBI" id="CHEBI:29105"/>
    </cofactor>
</comment>
<dbReference type="InParanoid" id="A0A1Y2EIT6"/>
<dbReference type="Proteomes" id="UP000193689">
    <property type="component" value="Unassembled WGS sequence"/>
</dbReference>
<gene>
    <name evidence="8" type="ORF">BCR38DRAFT_8672</name>
</gene>
<dbReference type="Pfam" id="PF00753">
    <property type="entry name" value="Lactamase_B"/>
    <property type="match status" value="1"/>
</dbReference>
<dbReference type="InterPro" id="IPR001279">
    <property type="entry name" value="Metallo-B-lactamas"/>
</dbReference>
<keyword evidence="6" id="KW-0862">Zinc</keyword>
<organism evidence="8 9">
    <name type="scientific">Pseudomassariella vexata</name>
    <dbReference type="NCBI Taxonomy" id="1141098"/>
    <lineage>
        <taxon>Eukaryota</taxon>
        <taxon>Fungi</taxon>
        <taxon>Dikarya</taxon>
        <taxon>Ascomycota</taxon>
        <taxon>Pezizomycotina</taxon>
        <taxon>Sordariomycetes</taxon>
        <taxon>Xylariomycetidae</taxon>
        <taxon>Amphisphaeriales</taxon>
        <taxon>Pseudomassariaceae</taxon>
        <taxon>Pseudomassariella</taxon>
    </lineage>
</organism>
<dbReference type="Gene3D" id="1.10.10.10">
    <property type="entry name" value="Winged helix-like DNA-binding domain superfamily/Winged helix DNA-binding domain"/>
    <property type="match status" value="1"/>
</dbReference>
<dbReference type="OrthoDB" id="17458at2759"/>
<evidence type="ECO:0000256" key="4">
    <source>
        <dbReference type="ARBA" id="ARBA00022723"/>
    </source>
</evidence>
<dbReference type="GO" id="GO:0044550">
    <property type="term" value="P:secondary metabolite biosynthetic process"/>
    <property type="evidence" value="ECO:0007669"/>
    <property type="project" value="TreeGrafter"/>
</dbReference>
<keyword evidence="5" id="KW-0378">Hydrolase</keyword>
<dbReference type="PANTHER" id="PTHR23131:SF2">
    <property type="entry name" value="LACTAMASE-LIKE PROTEIN APTB-RELATED"/>
    <property type="match status" value="1"/>
</dbReference>
<keyword evidence="4" id="KW-0479">Metal-binding</keyword>
<evidence type="ECO:0000313" key="8">
    <source>
        <dbReference type="EMBL" id="ORY71357.1"/>
    </source>
</evidence>
<proteinExistence type="inferred from homology"/>
<evidence type="ECO:0000256" key="2">
    <source>
        <dbReference type="ARBA" id="ARBA00005179"/>
    </source>
</evidence>
<name>A0A1Y2EIT6_9PEZI</name>
<evidence type="ECO:0000313" key="9">
    <source>
        <dbReference type="Proteomes" id="UP000193689"/>
    </source>
</evidence>
<dbReference type="Gene3D" id="3.60.15.10">
    <property type="entry name" value="Ribonuclease Z/Hydroxyacylglutathione hydrolase-like"/>
    <property type="match status" value="1"/>
</dbReference>
<evidence type="ECO:0000256" key="6">
    <source>
        <dbReference type="ARBA" id="ARBA00022833"/>
    </source>
</evidence>
<evidence type="ECO:0000256" key="3">
    <source>
        <dbReference type="ARBA" id="ARBA00007749"/>
    </source>
</evidence>
<dbReference type="RefSeq" id="XP_040720949.1">
    <property type="nucleotide sequence ID" value="XM_040865705.1"/>
</dbReference>
<dbReference type="AlphaFoldDB" id="A0A1Y2EIT6"/>
<dbReference type="InterPro" id="IPR036866">
    <property type="entry name" value="RibonucZ/Hydroxyglut_hydro"/>
</dbReference>
<dbReference type="CDD" id="cd07722">
    <property type="entry name" value="LACTB2-like_MBL-fold"/>
    <property type="match status" value="1"/>
</dbReference>
<dbReference type="SUPFAM" id="SSF56281">
    <property type="entry name" value="Metallo-hydrolase/oxidoreductase"/>
    <property type="match status" value="1"/>
</dbReference>
<sequence length="322" mass="35064">MASPTAKPQGFYSSGFWVDYLSTQRSKLPALPDVDEDISGCVVRFLGGNPGNMQLQGTNTYLVGTGSTRILIDTGEGFPQWAKRVTRYLEDHDLSISHVLLTHWHGDHTGGVADLVAYDARTTVHKHTPDPFQHAIADGQVFRTEGATLRAVLTPGHTTDHACFVLEEESALFTGDNVLGHGYSVAEDLGAYTASLRLMARLECRVGYPGHGVVIRDLPRKLAMYIAQREARERQIYAAVLQNSSSSSSSRSNSSGEGEGLSTTDISRVLYGAVSEDNAAFESALKPLLNQVLFMLAEHGKVGSKLVGLDKTRHWFARAQSM</sequence>
<dbReference type="GO" id="GO:0046872">
    <property type="term" value="F:metal ion binding"/>
    <property type="evidence" value="ECO:0007669"/>
    <property type="project" value="UniProtKB-KW"/>
</dbReference>
<dbReference type="FunFam" id="3.60.15.10:FF:000041">
    <property type="entry name" value="Metallo-beta-lactamase domain protein"/>
    <property type="match status" value="1"/>
</dbReference>
<comment type="caution">
    <text evidence="8">The sequence shown here is derived from an EMBL/GenBank/DDBJ whole genome shotgun (WGS) entry which is preliminary data.</text>
</comment>
<dbReference type="SMART" id="SM00849">
    <property type="entry name" value="Lactamase_B"/>
    <property type="match status" value="1"/>
</dbReference>
<keyword evidence="9" id="KW-1185">Reference proteome</keyword>
<dbReference type="GeneID" id="63781917"/>
<dbReference type="GO" id="GO:0016787">
    <property type="term" value="F:hydrolase activity"/>
    <property type="evidence" value="ECO:0007669"/>
    <property type="project" value="UniProtKB-KW"/>
</dbReference>
<protein>
    <submittedName>
        <fullName evidence="8">Beta-lactamase-like protein</fullName>
    </submittedName>
</protein>
<comment type="pathway">
    <text evidence="2">Secondary metabolite biosynthesis.</text>
</comment>
<dbReference type="InterPro" id="IPR050662">
    <property type="entry name" value="Sec-metab_biosynth-thioest"/>
</dbReference>
<accession>A0A1Y2EIT6</accession>
<dbReference type="PANTHER" id="PTHR23131">
    <property type="entry name" value="ENDORIBONUCLEASE LACTB2"/>
    <property type="match status" value="1"/>
</dbReference>
<reference evidence="8 9" key="1">
    <citation type="submission" date="2016-07" db="EMBL/GenBank/DDBJ databases">
        <title>Pervasive Adenine N6-methylation of Active Genes in Fungi.</title>
        <authorList>
            <consortium name="DOE Joint Genome Institute"/>
            <person name="Mondo S.J."/>
            <person name="Dannebaum R.O."/>
            <person name="Kuo R.C."/>
            <person name="Labutti K."/>
            <person name="Haridas S."/>
            <person name="Kuo A."/>
            <person name="Salamov A."/>
            <person name="Ahrendt S.R."/>
            <person name="Lipzen A."/>
            <person name="Sullivan W."/>
            <person name="Andreopoulos W.B."/>
            <person name="Clum A."/>
            <person name="Lindquist E."/>
            <person name="Daum C."/>
            <person name="Ramamoorthy G.K."/>
            <person name="Gryganskyi A."/>
            <person name="Culley D."/>
            <person name="Magnuson J.K."/>
            <person name="James T.Y."/>
            <person name="O'Malley M.A."/>
            <person name="Stajich J.E."/>
            <person name="Spatafora J.W."/>
            <person name="Visel A."/>
            <person name="Grigoriev I.V."/>
        </authorList>
    </citation>
    <scope>NUCLEOTIDE SEQUENCE [LARGE SCALE GENOMIC DNA]</scope>
    <source>
        <strain evidence="8 9">CBS 129021</strain>
    </source>
</reference>
<dbReference type="EMBL" id="MCFJ01000001">
    <property type="protein sequence ID" value="ORY71357.1"/>
    <property type="molecule type" value="Genomic_DNA"/>
</dbReference>
<dbReference type="InterPro" id="IPR036388">
    <property type="entry name" value="WH-like_DNA-bd_sf"/>
</dbReference>
<evidence type="ECO:0000256" key="5">
    <source>
        <dbReference type="ARBA" id="ARBA00022801"/>
    </source>
</evidence>
<dbReference type="STRING" id="1141098.A0A1Y2EIT6"/>
<comment type="similarity">
    <text evidence="3">Belongs to the metallo-beta-lactamase superfamily.</text>
</comment>
<evidence type="ECO:0000259" key="7">
    <source>
        <dbReference type="SMART" id="SM00849"/>
    </source>
</evidence>
<feature type="domain" description="Metallo-beta-lactamase" evidence="7">
    <location>
        <begin position="57"/>
        <end position="211"/>
    </location>
</feature>